<reference evidence="1" key="1">
    <citation type="journal article" date="2019" name="Sci. Rep.">
        <title>Draft genome of Tanacetum cinerariifolium, the natural source of mosquito coil.</title>
        <authorList>
            <person name="Yamashiro T."/>
            <person name="Shiraishi A."/>
            <person name="Satake H."/>
            <person name="Nakayama K."/>
        </authorList>
    </citation>
    <scope>NUCLEOTIDE SEQUENCE</scope>
</reference>
<comment type="caution">
    <text evidence="1">The sequence shown here is derived from an EMBL/GenBank/DDBJ whole genome shotgun (WGS) entry which is preliminary data.</text>
</comment>
<sequence length="79" mass="8726">GVLLGRNPDSAFESQVVRTLGRERDFVAPVFAHEYRVLQLVVVGEAAAFGNGRDKVFAQNILPVRVEVEVLKVRAQHLA</sequence>
<name>A0A699WJ86_TANCI</name>
<evidence type="ECO:0000313" key="1">
    <source>
        <dbReference type="EMBL" id="GFD46410.1"/>
    </source>
</evidence>
<dbReference type="AlphaFoldDB" id="A0A699WJ86"/>
<dbReference type="EMBL" id="BKCJ011673352">
    <property type="protein sequence ID" value="GFD46410.1"/>
    <property type="molecule type" value="Genomic_DNA"/>
</dbReference>
<feature type="non-terminal residue" evidence="1">
    <location>
        <position position="1"/>
    </location>
</feature>
<proteinExistence type="predicted"/>
<organism evidence="1">
    <name type="scientific">Tanacetum cinerariifolium</name>
    <name type="common">Dalmatian daisy</name>
    <name type="synonym">Chrysanthemum cinerariifolium</name>
    <dbReference type="NCBI Taxonomy" id="118510"/>
    <lineage>
        <taxon>Eukaryota</taxon>
        <taxon>Viridiplantae</taxon>
        <taxon>Streptophyta</taxon>
        <taxon>Embryophyta</taxon>
        <taxon>Tracheophyta</taxon>
        <taxon>Spermatophyta</taxon>
        <taxon>Magnoliopsida</taxon>
        <taxon>eudicotyledons</taxon>
        <taxon>Gunneridae</taxon>
        <taxon>Pentapetalae</taxon>
        <taxon>asterids</taxon>
        <taxon>campanulids</taxon>
        <taxon>Asterales</taxon>
        <taxon>Asteraceae</taxon>
        <taxon>Asteroideae</taxon>
        <taxon>Anthemideae</taxon>
        <taxon>Anthemidinae</taxon>
        <taxon>Tanacetum</taxon>
    </lineage>
</organism>
<accession>A0A699WJ86</accession>
<gene>
    <name evidence="1" type="ORF">Tci_918379</name>
</gene>
<protein>
    <submittedName>
        <fullName evidence="1">Uncharacterized protein</fullName>
    </submittedName>
</protein>